<feature type="transmembrane region" description="Helical" evidence="1">
    <location>
        <begin position="192"/>
        <end position="213"/>
    </location>
</feature>
<keyword evidence="1" id="KW-1133">Transmembrane helix</keyword>
<keyword evidence="3" id="KW-1185">Reference proteome</keyword>
<evidence type="ECO:0008006" key="4">
    <source>
        <dbReference type="Google" id="ProtNLM"/>
    </source>
</evidence>
<sequence>MHSSLRLSLTWLHTWAGLLLGSVLFVIFWMGSLTVFDREIDRWMQPGTRLVAPTTPLALDHSVVPIAQVLAAGSSQWGVNLPTERAPQLRFFYRDGGGQTITRAIDSRSGMLIPDQGSRAGTGFFFPFHFSLHIQWRDLGYWIVGVAGMAMLVLLVSGIIIHKKIFIEFFLFRPRKQLPRASLDLHNLTGVLALPFHFVITLSGLIIFMGIYFPQAQVGAYGMGEQAKQQYTREAFGNYKRPRAGRMNHLASLDAMLAEAERQWPGGQASSLRVWHPGDTNAYVEVTRSYANDVTMHLDRLTFDGQSGALLQRFVGAPVMKAQRFISGMHFIQFDHWGIRCLYFFAGLSGCVMIATGLFFWLESRRVRHAKKGLAGVRVVEALTVGSVSGIMIATLR</sequence>
<keyword evidence="1" id="KW-0812">Transmembrane</keyword>
<reference evidence="2 3" key="1">
    <citation type="submission" date="2021-10" db="EMBL/GenBank/DDBJ databases">
        <authorList>
            <person name="Koch H."/>
        </authorList>
    </citation>
    <scope>NUCLEOTIDE SEQUENCE [LARGE SCALE GENOMIC DNA]</scope>
    <source>
        <strain evidence="2">6680</strain>
    </source>
</reference>
<dbReference type="PANTHER" id="PTHR34219:SF4">
    <property type="entry name" value="PEPSY DOMAIN-CONTAINING PROTEIN"/>
    <property type="match status" value="1"/>
</dbReference>
<evidence type="ECO:0000313" key="3">
    <source>
        <dbReference type="Proteomes" id="UP000839052"/>
    </source>
</evidence>
<keyword evidence="1" id="KW-0472">Membrane</keyword>
<accession>A0ABM8Z1Z4</accession>
<feature type="transmembrane region" description="Helical" evidence="1">
    <location>
        <begin position="341"/>
        <end position="362"/>
    </location>
</feature>
<feature type="transmembrane region" description="Helical" evidence="1">
    <location>
        <begin position="374"/>
        <end position="396"/>
    </location>
</feature>
<proteinExistence type="predicted"/>
<name>A0ABM8Z1Z4_9PROT</name>
<organism evidence="2 3">
    <name type="scientific">Candidatus Nitrotoga arctica</name>
    <dbReference type="NCBI Taxonomy" id="453162"/>
    <lineage>
        <taxon>Bacteria</taxon>
        <taxon>Pseudomonadati</taxon>
        <taxon>Pseudomonadota</taxon>
        <taxon>Betaproteobacteria</taxon>
        <taxon>Nitrosomonadales</taxon>
        <taxon>Gallionellaceae</taxon>
        <taxon>Candidatus Nitrotoga</taxon>
    </lineage>
</organism>
<gene>
    <name evidence="2" type="ORF">NTG6680_2702</name>
</gene>
<evidence type="ECO:0000313" key="2">
    <source>
        <dbReference type="EMBL" id="CAG9933951.1"/>
    </source>
</evidence>
<evidence type="ECO:0000256" key="1">
    <source>
        <dbReference type="SAM" id="Phobius"/>
    </source>
</evidence>
<feature type="transmembrane region" description="Helical" evidence="1">
    <location>
        <begin position="12"/>
        <end position="36"/>
    </location>
</feature>
<dbReference type="EMBL" id="OU912926">
    <property type="protein sequence ID" value="CAG9933951.1"/>
    <property type="molecule type" value="Genomic_DNA"/>
</dbReference>
<dbReference type="Pfam" id="PF03929">
    <property type="entry name" value="PepSY_TM"/>
    <property type="match status" value="1"/>
</dbReference>
<dbReference type="PANTHER" id="PTHR34219">
    <property type="entry name" value="IRON-REGULATED INNER MEMBRANE PROTEIN-RELATED"/>
    <property type="match status" value="1"/>
</dbReference>
<protein>
    <recommendedName>
        <fullName evidence="4">Iron-regulated membrane protein</fullName>
    </recommendedName>
</protein>
<feature type="transmembrane region" description="Helical" evidence="1">
    <location>
        <begin position="139"/>
        <end position="161"/>
    </location>
</feature>
<dbReference type="Proteomes" id="UP000839052">
    <property type="component" value="Chromosome"/>
</dbReference>
<dbReference type="InterPro" id="IPR005625">
    <property type="entry name" value="PepSY-ass_TM"/>
</dbReference>